<keyword evidence="9 15" id="KW-0658">Purine biosynthesis</keyword>
<dbReference type="EC" id="6.3.3.1" evidence="4 15"/>
<dbReference type="GO" id="GO:0005829">
    <property type="term" value="C:cytosol"/>
    <property type="evidence" value="ECO:0007669"/>
    <property type="project" value="TreeGrafter"/>
</dbReference>
<dbReference type="InterPro" id="IPR016188">
    <property type="entry name" value="PurM-like_N"/>
</dbReference>
<dbReference type="GO" id="GO:0005524">
    <property type="term" value="F:ATP binding"/>
    <property type="evidence" value="ECO:0007669"/>
    <property type="project" value="UniProtKB-KW"/>
</dbReference>
<evidence type="ECO:0000256" key="4">
    <source>
        <dbReference type="ARBA" id="ARBA00013047"/>
    </source>
</evidence>
<dbReference type="GO" id="GO:0006189">
    <property type="term" value="P:'de novo' IMP biosynthetic process"/>
    <property type="evidence" value="ECO:0007669"/>
    <property type="project" value="UniProtKB-UniRule"/>
</dbReference>
<evidence type="ECO:0000313" key="19">
    <source>
        <dbReference type="Proteomes" id="UP000601171"/>
    </source>
</evidence>
<evidence type="ECO:0000256" key="14">
    <source>
        <dbReference type="ARBA" id="ARBA00049057"/>
    </source>
</evidence>
<evidence type="ECO:0000256" key="11">
    <source>
        <dbReference type="ARBA" id="ARBA00031908"/>
    </source>
</evidence>
<evidence type="ECO:0000256" key="15">
    <source>
        <dbReference type="HAMAP-Rule" id="MF_00741"/>
    </source>
</evidence>
<evidence type="ECO:0000256" key="8">
    <source>
        <dbReference type="ARBA" id="ARBA00022741"/>
    </source>
</evidence>
<proteinExistence type="inferred from homology"/>
<dbReference type="InterPro" id="IPR004733">
    <property type="entry name" value="PurM_cligase"/>
</dbReference>
<feature type="domain" description="PurM-like N-terminal" evidence="16">
    <location>
        <begin position="56"/>
        <end position="161"/>
    </location>
</feature>
<dbReference type="EMBL" id="JACRTG010000030">
    <property type="protein sequence ID" value="MBC8589076.1"/>
    <property type="molecule type" value="Genomic_DNA"/>
</dbReference>
<dbReference type="Gene3D" id="3.30.1330.10">
    <property type="entry name" value="PurM-like, N-terminal domain"/>
    <property type="match status" value="1"/>
</dbReference>
<dbReference type="Gene3D" id="3.90.650.10">
    <property type="entry name" value="PurM-like C-terminal domain"/>
    <property type="match status" value="1"/>
</dbReference>
<dbReference type="InterPro" id="IPR036676">
    <property type="entry name" value="PurM-like_C_sf"/>
</dbReference>
<dbReference type="SUPFAM" id="SSF55326">
    <property type="entry name" value="PurM N-terminal domain-like"/>
    <property type="match status" value="1"/>
</dbReference>
<evidence type="ECO:0000256" key="7">
    <source>
        <dbReference type="ARBA" id="ARBA00022598"/>
    </source>
</evidence>
<evidence type="ECO:0000256" key="6">
    <source>
        <dbReference type="ARBA" id="ARBA00022490"/>
    </source>
</evidence>
<name>A0A926EUD9_9FIRM</name>
<evidence type="ECO:0000256" key="12">
    <source>
        <dbReference type="ARBA" id="ARBA00032931"/>
    </source>
</evidence>
<dbReference type="NCBIfam" id="TIGR00878">
    <property type="entry name" value="purM"/>
    <property type="match status" value="1"/>
</dbReference>
<protein>
    <recommendedName>
        <fullName evidence="5 15">Phosphoribosylformylglycinamidine cyclo-ligase</fullName>
        <ecNumber evidence="4 15">6.3.3.1</ecNumber>
    </recommendedName>
    <alternativeName>
        <fullName evidence="12 15">AIR synthase</fullName>
    </alternativeName>
    <alternativeName>
        <fullName evidence="13 15">AIRS</fullName>
    </alternativeName>
    <alternativeName>
        <fullName evidence="11 15">Phosphoribosyl-aminoimidazole synthetase</fullName>
    </alternativeName>
</protein>
<accession>A0A926EUD9</accession>
<comment type="subcellular location">
    <subcellularLocation>
        <location evidence="1 15">Cytoplasm</location>
    </subcellularLocation>
</comment>
<dbReference type="GO" id="GO:0004637">
    <property type="term" value="F:phosphoribosylamine-glycine ligase activity"/>
    <property type="evidence" value="ECO:0007669"/>
    <property type="project" value="TreeGrafter"/>
</dbReference>
<dbReference type="Pfam" id="PF02769">
    <property type="entry name" value="AIRS_C"/>
    <property type="match status" value="1"/>
</dbReference>
<evidence type="ECO:0000259" key="16">
    <source>
        <dbReference type="Pfam" id="PF00586"/>
    </source>
</evidence>
<keyword evidence="10 15" id="KW-0067">ATP-binding</keyword>
<dbReference type="Pfam" id="PF00586">
    <property type="entry name" value="AIRS"/>
    <property type="match status" value="1"/>
</dbReference>
<evidence type="ECO:0000256" key="1">
    <source>
        <dbReference type="ARBA" id="ARBA00004496"/>
    </source>
</evidence>
<dbReference type="SUPFAM" id="SSF56042">
    <property type="entry name" value="PurM C-terminal domain-like"/>
    <property type="match status" value="1"/>
</dbReference>
<keyword evidence="8 15" id="KW-0547">Nucleotide-binding</keyword>
<keyword evidence="7 15" id="KW-0436">Ligase</keyword>
<comment type="catalytic activity">
    <reaction evidence="14 15">
        <text>2-formamido-N(1)-(5-O-phospho-beta-D-ribosyl)acetamidine + ATP = 5-amino-1-(5-phospho-beta-D-ribosyl)imidazole + ADP + phosphate + H(+)</text>
        <dbReference type="Rhea" id="RHEA:23032"/>
        <dbReference type="ChEBI" id="CHEBI:15378"/>
        <dbReference type="ChEBI" id="CHEBI:30616"/>
        <dbReference type="ChEBI" id="CHEBI:43474"/>
        <dbReference type="ChEBI" id="CHEBI:137981"/>
        <dbReference type="ChEBI" id="CHEBI:147287"/>
        <dbReference type="ChEBI" id="CHEBI:456216"/>
        <dbReference type="EC" id="6.3.3.1"/>
    </reaction>
</comment>
<evidence type="ECO:0000313" key="18">
    <source>
        <dbReference type="EMBL" id="MBC8589076.1"/>
    </source>
</evidence>
<evidence type="ECO:0000256" key="9">
    <source>
        <dbReference type="ARBA" id="ARBA00022755"/>
    </source>
</evidence>
<dbReference type="HAMAP" id="MF_00741">
    <property type="entry name" value="AIRS"/>
    <property type="match status" value="1"/>
</dbReference>
<dbReference type="InterPro" id="IPR036921">
    <property type="entry name" value="PurM-like_N_sf"/>
</dbReference>
<dbReference type="AlphaFoldDB" id="A0A926EUD9"/>
<feature type="domain" description="PurM-like C-terminal" evidence="17">
    <location>
        <begin position="173"/>
        <end position="340"/>
    </location>
</feature>
<dbReference type="InterPro" id="IPR010918">
    <property type="entry name" value="PurM-like_C_dom"/>
</dbReference>
<keyword evidence="6 15" id="KW-0963">Cytoplasm</keyword>
<dbReference type="Proteomes" id="UP000601171">
    <property type="component" value="Unassembled WGS sequence"/>
</dbReference>
<keyword evidence="19" id="KW-1185">Reference proteome</keyword>
<evidence type="ECO:0000256" key="5">
    <source>
        <dbReference type="ARBA" id="ARBA00020367"/>
    </source>
</evidence>
<dbReference type="FunFam" id="3.90.650.10:FF:000011">
    <property type="entry name" value="Phosphoribosylformylglycinamidine cyclo-ligase"/>
    <property type="match status" value="1"/>
</dbReference>
<gene>
    <name evidence="15" type="primary">purM</name>
    <name evidence="18" type="ORF">H8707_12715</name>
</gene>
<comment type="caution">
    <text evidence="18">The sequence shown here is derived from an EMBL/GenBank/DDBJ whole genome shotgun (WGS) entry which is preliminary data.</text>
</comment>
<dbReference type="PANTHER" id="PTHR10520">
    <property type="entry name" value="TRIFUNCTIONAL PURINE BIOSYNTHETIC PROTEIN ADENOSINE-3-RELATED"/>
    <property type="match status" value="1"/>
</dbReference>
<sequence length="346" mass="38276">MPLTYKDAGVDKEAGYREVQLIKSFIKKTHIPGVLSELGGFSGLFQLDISKYEEPVLVSGTDGVGTKLKLAFMMDKHDTIGEDCVAMCANDILCQGAKPLFFLDYIATGELIPEKMASIVEGVSNGCIKAKCALIGGETAEMPGFYNKDEYDIAGFCVGVVDKGKIINGSKIEEGDYIIGLKSNGIHSNGYSMVRKIVFEKQNLDLNTYIEELNCTIGEELLKPTRIYVDPVYELIEKFNIKGLCHVTGGGFYENIPRMFPKGLGAFIDTSKISTPYIFKLLQEWGDIETEEMYSTFNMGVGMVLVVSRDEIDEITNYLDSINESFYLLGEVKRGNEGVVLCHQRG</sequence>
<comment type="similarity">
    <text evidence="3 15">Belongs to the AIR synthase family.</text>
</comment>
<evidence type="ECO:0000256" key="2">
    <source>
        <dbReference type="ARBA" id="ARBA00004686"/>
    </source>
</evidence>
<dbReference type="CDD" id="cd02196">
    <property type="entry name" value="PurM"/>
    <property type="match status" value="1"/>
</dbReference>
<organism evidence="18 19">
    <name type="scientific">Paratissierella segnis</name>
    <dbReference type="NCBI Taxonomy" id="2763679"/>
    <lineage>
        <taxon>Bacteria</taxon>
        <taxon>Bacillati</taxon>
        <taxon>Bacillota</taxon>
        <taxon>Tissierellia</taxon>
        <taxon>Tissierellales</taxon>
        <taxon>Tissierellaceae</taxon>
        <taxon>Paratissierella</taxon>
    </lineage>
</organism>
<comment type="pathway">
    <text evidence="2 15">Purine metabolism; IMP biosynthesis via de novo pathway; 5-amino-1-(5-phospho-D-ribosyl)imidazole from N(2)-formyl-N(1)-(5-phospho-D-ribosyl)glycinamide: step 2/2.</text>
</comment>
<dbReference type="RefSeq" id="WP_262430539.1">
    <property type="nucleotide sequence ID" value="NZ_JACRTG010000030.1"/>
</dbReference>
<evidence type="ECO:0000256" key="3">
    <source>
        <dbReference type="ARBA" id="ARBA00010280"/>
    </source>
</evidence>
<evidence type="ECO:0000256" key="10">
    <source>
        <dbReference type="ARBA" id="ARBA00022840"/>
    </source>
</evidence>
<reference evidence="18" key="1">
    <citation type="submission" date="2020-08" db="EMBL/GenBank/DDBJ databases">
        <title>Genome public.</title>
        <authorList>
            <person name="Liu C."/>
            <person name="Sun Q."/>
        </authorList>
    </citation>
    <scope>NUCLEOTIDE SEQUENCE</scope>
    <source>
        <strain evidence="18">BX21</strain>
    </source>
</reference>
<dbReference type="GO" id="GO:0004641">
    <property type="term" value="F:phosphoribosylformylglycinamidine cyclo-ligase activity"/>
    <property type="evidence" value="ECO:0007669"/>
    <property type="project" value="UniProtKB-UniRule"/>
</dbReference>
<evidence type="ECO:0000259" key="17">
    <source>
        <dbReference type="Pfam" id="PF02769"/>
    </source>
</evidence>
<dbReference type="GO" id="GO:0046084">
    <property type="term" value="P:adenine biosynthetic process"/>
    <property type="evidence" value="ECO:0007669"/>
    <property type="project" value="TreeGrafter"/>
</dbReference>
<evidence type="ECO:0000256" key="13">
    <source>
        <dbReference type="ARBA" id="ARBA00033093"/>
    </source>
</evidence>
<dbReference type="FunFam" id="3.30.1330.10:FF:000001">
    <property type="entry name" value="Phosphoribosylformylglycinamidine cyclo-ligase"/>
    <property type="match status" value="1"/>
</dbReference>
<dbReference type="PANTHER" id="PTHR10520:SF12">
    <property type="entry name" value="TRIFUNCTIONAL PURINE BIOSYNTHETIC PROTEIN ADENOSINE-3"/>
    <property type="match status" value="1"/>
</dbReference>